<name>A0A0F9JQW5_9ZZZZ</name>
<proteinExistence type="predicted"/>
<organism evidence="1">
    <name type="scientific">marine sediment metagenome</name>
    <dbReference type="NCBI Taxonomy" id="412755"/>
    <lineage>
        <taxon>unclassified sequences</taxon>
        <taxon>metagenomes</taxon>
        <taxon>ecological metagenomes</taxon>
    </lineage>
</organism>
<dbReference type="EMBL" id="LAZR01010834">
    <property type="protein sequence ID" value="KKM64791.1"/>
    <property type="molecule type" value="Genomic_DNA"/>
</dbReference>
<comment type="caution">
    <text evidence="1">The sequence shown here is derived from an EMBL/GenBank/DDBJ whole genome shotgun (WGS) entry which is preliminary data.</text>
</comment>
<protein>
    <submittedName>
        <fullName evidence="1">Uncharacterized protein</fullName>
    </submittedName>
</protein>
<sequence length="89" mass="10104">MSYCRNNGKDSDVYLIATGNVNTNENGWECCGCPRVPREDSVFEGITIPGSPFFTTLQETIAHLEEHRRLGDKVPESAFERLRREIAEE</sequence>
<reference evidence="1" key="1">
    <citation type="journal article" date="2015" name="Nature">
        <title>Complex archaea that bridge the gap between prokaryotes and eukaryotes.</title>
        <authorList>
            <person name="Spang A."/>
            <person name="Saw J.H."/>
            <person name="Jorgensen S.L."/>
            <person name="Zaremba-Niedzwiedzka K."/>
            <person name="Martijn J."/>
            <person name="Lind A.E."/>
            <person name="van Eijk R."/>
            <person name="Schleper C."/>
            <person name="Guy L."/>
            <person name="Ettema T.J."/>
        </authorList>
    </citation>
    <scope>NUCLEOTIDE SEQUENCE</scope>
</reference>
<accession>A0A0F9JQW5</accession>
<evidence type="ECO:0000313" key="1">
    <source>
        <dbReference type="EMBL" id="KKM64791.1"/>
    </source>
</evidence>
<dbReference type="AlphaFoldDB" id="A0A0F9JQW5"/>
<gene>
    <name evidence="1" type="ORF">LCGC14_1497850</name>
</gene>